<proteinExistence type="predicted"/>
<dbReference type="AlphaFoldDB" id="A0A1W1B9B4"/>
<evidence type="ECO:0000313" key="1">
    <source>
        <dbReference type="EMBL" id="SFV50159.1"/>
    </source>
</evidence>
<gene>
    <name evidence="1" type="ORF">MNB_SM-4-621</name>
</gene>
<reference evidence="1" key="1">
    <citation type="submission" date="2016-10" db="EMBL/GenBank/DDBJ databases">
        <authorList>
            <person name="de Groot N.N."/>
        </authorList>
    </citation>
    <scope>NUCLEOTIDE SEQUENCE</scope>
</reference>
<dbReference type="EMBL" id="FPHF01000005">
    <property type="protein sequence ID" value="SFV50159.1"/>
    <property type="molecule type" value="Genomic_DNA"/>
</dbReference>
<organism evidence="1">
    <name type="scientific">hydrothermal vent metagenome</name>
    <dbReference type="NCBI Taxonomy" id="652676"/>
    <lineage>
        <taxon>unclassified sequences</taxon>
        <taxon>metagenomes</taxon>
        <taxon>ecological metagenomes</taxon>
    </lineage>
</organism>
<evidence type="ECO:0008006" key="2">
    <source>
        <dbReference type="Google" id="ProtNLM"/>
    </source>
</evidence>
<name>A0A1W1B9B4_9ZZZZ</name>
<protein>
    <recommendedName>
        <fullName evidence="2">Indole-3-glycerol-phosphate synthase</fullName>
    </recommendedName>
</protein>
<sequence length="130" mass="14511">MLFFGHRFLESPSFYHINSIDAITNTPPSSAIYLEFSEENLDIIHHLNANDITYALSVSNIKELMYASSLSCDFIIVEKELAKTAQLIAETYLFDAKILVSTTEESDIEEFALLGVDGVIFANAIIKINS</sequence>
<accession>A0A1W1B9B4</accession>